<dbReference type="SUPFAM" id="SSF46689">
    <property type="entry name" value="Homeodomain-like"/>
    <property type="match status" value="1"/>
</dbReference>
<dbReference type="PANTHER" id="PTHR30055">
    <property type="entry name" value="HTH-TYPE TRANSCRIPTIONAL REGULATOR RUTR"/>
    <property type="match status" value="1"/>
</dbReference>
<evidence type="ECO:0000313" key="5">
    <source>
        <dbReference type="EMBL" id="BAL87522.1"/>
    </source>
</evidence>
<feature type="region of interest" description="Disordered" evidence="3">
    <location>
        <begin position="1"/>
        <end position="29"/>
    </location>
</feature>
<dbReference type="STRING" id="512565.AMIS_23020"/>
<protein>
    <submittedName>
        <fullName evidence="5">Putative TetR-family transcriptional regulator</fullName>
    </submittedName>
</protein>
<dbReference type="HOGENOM" id="CLU_069356_39_1_11"/>
<dbReference type="Proteomes" id="UP000007882">
    <property type="component" value="Chromosome"/>
</dbReference>
<keyword evidence="1 2" id="KW-0238">DNA-binding</keyword>
<organism evidence="5 6">
    <name type="scientific">Actinoplanes missouriensis (strain ATCC 14538 / DSM 43046 / CBS 188.64 / JCM 3121 / NBRC 102363 / NCIMB 12654 / NRRL B-3342 / UNCC 431)</name>
    <dbReference type="NCBI Taxonomy" id="512565"/>
    <lineage>
        <taxon>Bacteria</taxon>
        <taxon>Bacillati</taxon>
        <taxon>Actinomycetota</taxon>
        <taxon>Actinomycetes</taxon>
        <taxon>Micromonosporales</taxon>
        <taxon>Micromonosporaceae</taxon>
        <taxon>Actinoplanes</taxon>
    </lineage>
</organism>
<evidence type="ECO:0000256" key="2">
    <source>
        <dbReference type="PROSITE-ProRule" id="PRU00335"/>
    </source>
</evidence>
<evidence type="ECO:0000259" key="4">
    <source>
        <dbReference type="PROSITE" id="PS50977"/>
    </source>
</evidence>
<feature type="domain" description="HTH tetR-type" evidence="4">
    <location>
        <begin position="28"/>
        <end position="88"/>
    </location>
</feature>
<dbReference type="AlphaFoldDB" id="I0H3D5"/>
<evidence type="ECO:0000256" key="3">
    <source>
        <dbReference type="SAM" id="MobiDB-lite"/>
    </source>
</evidence>
<dbReference type="eggNOG" id="COG1309">
    <property type="taxonomic scope" value="Bacteria"/>
</dbReference>
<feature type="compositionally biased region" description="Basic and acidic residues" evidence="3">
    <location>
        <begin position="12"/>
        <end position="29"/>
    </location>
</feature>
<dbReference type="Pfam" id="PF00440">
    <property type="entry name" value="TetR_N"/>
    <property type="match status" value="1"/>
</dbReference>
<dbReference type="InterPro" id="IPR050109">
    <property type="entry name" value="HTH-type_TetR-like_transc_reg"/>
</dbReference>
<dbReference type="EMBL" id="AP012319">
    <property type="protein sequence ID" value="BAL87522.1"/>
    <property type="molecule type" value="Genomic_DNA"/>
</dbReference>
<sequence length="218" mass="23607">MSTSPEPLLSRALKEAARRDPGPGEHDDPYRERILIAAAEQFRARGIRRSSMDDVARRAGISRITVYRRFATKTALVEELLLGELRDYVAEFRRVVAGQATGEGRLVEGFVASLRAARGNRLVAGLLAADPEAVVSMLTTGGGPVLGAIRDFVAGQLGHDQRDGLIPATVDTRLVAEVVARLALSFLITPDSHVDLDDDDQVRCFTRTVVGPLIVAPR</sequence>
<accession>I0H3D5</accession>
<dbReference type="PANTHER" id="PTHR30055:SF153">
    <property type="entry name" value="HTH-TYPE TRANSCRIPTIONAL REPRESSOR RV3405C"/>
    <property type="match status" value="1"/>
</dbReference>
<keyword evidence="6" id="KW-1185">Reference proteome</keyword>
<name>I0H3D5_ACTM4</name>
<gene>
    <name evidence="5" type="ordered locus">AMIS_23020</name>
</gene>
<dbReference type="GO" id="GO:0000976">
    <property type="term" value="F:transcription cis-regulatory region binding"/>
    <property type="evidence" value="ECO:0007669"/>
    <property type="project" value="TreeGrafter"/>
</dbReference>
<dbReference type="PROSITE" id="PS50977">
    <property type="entry name" value="HTH_TETR_2"/>
    <property type="match status" value="1"/>
</dbReference>
<dbReference type="KEGG" id="ams:AMIS_23020"/>
<dbReference type="PRINTS" id="PR00455">
    <property type="entry name" value="HTHTETR"/>
</dbReference>
<dbReference type="GO" id="GO:0003700">
    <property type="term" value="F:DNA-binding transcription factor activity"/>
    <property type="evidence" value="ECO:0007669"/>
    <property type="project" value="TreeGrafter"/>
</dbReference>
<dbReference type="InterPro" id="IPR040611">
    <property type="entry name" value="AlkX_C"/>
</dbReference>
<dbReference type="InterPro" id="IPR009057">
    <property type="entry name" value="Homeodomain-like_sf"/>
</dbReference>
<reference evidence="5 6" key="1">
    <citation type="submission" date="2012-02" db="EMBL/GenBank/DDBJ databases">
        <title>Complete genome sequence of Actinoplanes missouriensis 431 (= NBRC 102363).</title>
        <authorList>
            <person name="Ohnishi Y."/>
            <person name="Ishikawa J."/>
            <person name="Sekine M."/>
            <person name="Hosoyama A."/>
            <person name="Harada T."/>
            <person name="Narita H."/>
            <person name="Hata T."/>
            <person name="Konno Y."/>
            <person name="Tutikane K."/>
            <person name="Fujita N."/>
            <person name="Horinouchi S."/>
            <person name="Hayakawa M."/>
        </authorList>
    </citation>
    <scope>NUCLEOTIDE SEQUENCE [LARGE SCALE GENOMIC DNA]</scope>
    <source>
        <strain evidence="6">ATCC 14538 / DSM 43046 / CBS 188.64 / JCM 3121 / NBRC 102363 / NCIMB 12654 / NRRL B-3342 / UNCC 431</strain>
    </source>
</reference>
<dbReference type="Gene3D" id="1.10.357.10">
    <property type="entry name" value="Tetracycline Repressor, domain 2"/>
    <property type="match status" value="1"/>
</dbReference>
<dbReference type="OrthoDB" id="6077212at2"/>
<dbReference type="Pfam" id="PF18556">
    <property type="entry name" value="TetR_C_35"/>
    <property type="match status" value="1"/>
</dbReference>
<evidence type="ECO:0000313" key="6">
    <source>
        <dbReference type="Proteomes" id="UP000007882"/>
    </source>
</evidence>
<evidence type="ECO:0000256" key="1">
    <source>
        <dbReference type="ARBA" id="ARBA00023125"/>
    </source>
</evidence>
<dbReference type="PATRIC" id="fig|512565.3.peg.2298"/>
<dbReference type="InterPro" id="IPR001647">
    <property type="entry name" value="HTH_TetR"/>
</dbReference>
<feature type="DNA-binding region" description="H-T-H motif" evidence="2">
    <location>
        <begin position="51"/>
        <end position="70"/>
    </location>
</feature>
<proteinExistence type="predicted"/>
<dbReference type="RefSeq" id="WP_014442417.1">
    <property type="nucleotide sequence ID" value="NC_017093.1"/>
</dbReference>